<feature type="active site" evidence="10">
    <location>
        <position position="140"/>
    </location>
</feature>
<evidence type="ECO:0000256" key="8">
    <source>
        <dbReference type="ARBA" id="ARBA00023268"/>
    </source>
</evidence>
<reference evidence="15" key="1">
    <citation type="submission" date="2017-04" db="EMBL/GenBank/DDBJ databases">
        <title>Function of individual gut microbiota members based on whole genome sequencing of pure cultures obtained from chicken caecum.</title>
        <authorList>
            <person name="Medvecky M."/>
            <person name="Cejkova D."/>
            <person name="Polansky O."/>
            <person name="Karasova D."/>
            <person name="Kubasova T."/>
            <person name="Cizek A."/>
            <person name="Rychlik I."/>
        </authorList>
    </citation>
    <scope>NUCLEOTIDE SEQUENCE [LARGE SCALE GENOMIC DNA]</scope>
    <source>
        <strain evidence="15">An178</strain>
    </source>
</reference>
<dbReference type="Pfam" id="PF07475">
    <property type="entry name" value="Hpr_kinase_C"/>
    <property type="match status" value="1"/>
</dbReference>
<evidence type="ECO:0000313" key="15">
    <source>
        <dbReference type="Proteomes" id="UP000195447"/>
    </source>
</evidence>
<dbReference type="InterPro" id="IPR011126">
    <property type="entry name" value="Hpr_kin/Pase_Hpr_N"/>
</dbReference>
<evidence type="ECO:0000256" key="3">
    <source>
        <dbReference type="ARBA" id="ARBA00022527"/>
    </source>
</evidence>
<evidence type="ECO:0000313" key="13">
    <source>
        <dbReference type="EMBL" id="MDC0828116.1"/>
    </source>
</evidence>
<organism evidence="14 15">
    <name type="scientific">Faecalitalea cylindroides</name>
    <dbReference type="NCBI Taxonomy" id="39483"/>
    <lineage>
        <taxon>Bacteria</taxon>
        <taxon>Bacillati</taxon>
        <taxon>Bacillota</taxon>
        <taxon>Erysipelotrichia</taxon>
        <taxon>Erysipelotrichales</taxon>
        <taxon>Erysipelotrichaceae</taxon>
        <taxon>Faecalitalea</taxon>
    </lineage>
</organism>
<dbReference type="GO" id="GO:0000155">
    <property type="term" value="F:phosphorelay sensor kinase activity"/>
    <property type="evidence" value="ECO:0007669"/>
    <property type="project" value="InterPro"/>
</dbReference>
<keyword evidence="8 10" id="KW-0511">Multifunctional enzyme</keyword>
<keyword evidence="5 10" id="KW-0547">Nucleotide-binding</keyword>
<evidence type="ECO:0000256" key="9">
    <source>
        <dbReference type="ARBA" id="ARBA00047657"/>
    </source>
</evidence>
<dbReference type="EC" id="2.7.4.-" evidence="10"/>
<dbReference type="GO" id="GO:0000287">
    <property type="term" value="F:magnesium ion binding"/>
    <property type="evidence" value="ECO:0007669"/>
    <property type="project" value="UniProtKB-UniRule"/>
</dbReference>
<sequence>MNKVCVKHLAQKFMWEIVCGDAESLDRPITLPDTNRPGLELAGYFPDSQTKRLVILGEKEMGYIDEVMDEISQRRSFEFLTSENTPCIIVAHGYDCPKVLKEIAQRKNFPIFKSPQKTTAVVVSVTNYLDECLAESVILHGELVRVHGVGVLITGKSGMGKSEIALELIKRGHQLVADDRVDCYAMHNMLIGKTAPLLEGFMELRGVGIINVGRMFGVGSYARRTEIELQIDLEPYDSNHDYDRVGIEEKEYAEILGVKIMRIRIPVSSGRPMSTIIESAVTNFLLLKEGLDSAKEFEERVLTQIAMNKEETE</sequence>
<keyword evidence="10" id="KW-0460">Magnesium</keyword>
<dbReference type="PANTHER" id="PTHR30305">
    <property type="entry name" value="PROTEIN YJDM-RELATED"/>
    <property type="match status" value="1"/>
</dbReference>
<dbReference type="Pfam" id="PF02603">
    <property type="entry name" value="Hpr_kinase_N"/>
    <property type="match status" value="1"/>
</dbReference>
<evidence type="ECO:0000313" key="14">
    <source>
        <dbReference type="EMBL" id="OUP61972.1"/>
    </source>
</evidence>
<feature type="active site" description="Proton acceptor; for phosphorylation activity. Proton donor; for dephosphorylation activity" evidence="10">
    <location>
        <position position="179"/>
    </location>
</feature>
<dbReference type="CDD" id="cd01918">
    <property type="entry name" value="HprK_C"/>
    <property type="match status" value="1"/>
</dbReference>
<evidence type="ECO:0000256" key="5">
    <source>
        <dbReference type="ARBA" id="ARBA00022741"/>
    </source>
</evidence>
<keyword evidence="3 10" id="KW-0723">Serine/threonine-protein kinase</keyword>
<keyword evidence="10" id="KW-0479">Metal-binding</keyword>
<dbReference type="RefSeq" id="WP_015535679.1">
    <property type="nucleotide sequence ID" value="NZ_CABKSV010000015.1"/>
</dbReference>
<dbReference type="InterPro" id="IPR011104">
    <property type="entry name" value="Hpr_kin/Pase_C"/>
</dbReference>
<comment type="function">
    <text evidence="10">Catalyzes the ATP- as well as the pyrophosphate-dependent phosphorylation of a specific serine residue in HPr, a phosphocarrier protein of the phosphoenolpyruvate-dependent sugar phosphotransferase system (PTS). HprK/P also catalyzes the pyrophosphate-producing, inorganic phosphate-dependent dephosphorylation (phosphorolysis) of seryl-phosphorylated HPr (P-Ser-HPr). The two antagonistic activities of HprK/P are regulated by several intracellular metabolites, which change their concentration in response to the absence or presence of rapidly metabolisable carbon sources (glucose, fructose, etc.) in the growth medium. Therefore, by controlling the phosphorylation state of HPr, HPrK/P is a sensor enzyme that plays a major role in the regulation of carbon metabolism and sugar transport: it mediates carbon catabolite repression (CCR), and regulates PTS-catalyzed carbohydrate uptake and inducer exclusion.</text>
</comment>
<dbReference type="GO" id="GO:0006109">
    <property type="term" value="P:regulation of carbohydrate metabolic process"/>
    <property type="evidence" value="ECO:0007669"/>
    <property type="project" value="UniProtKB-UniRule"/>
</dbReference>
<dbReference type="InterPro" id="IPR028979">
    <property type="entry name" value="Ser_kin/Pase_Hpr-like_N_sf"/>
</dbReference>
<feature type="region of interest" description="Important for the catalytic mechanism of both phosphorylation and dephosphorylation" evidence="10">
    <location>
        <begin position="202"/>
        <end position="211"/>
    </location>
</feature>
<evidence type="ECO:0000256" key="6">
    <source>
        <dbReference type="ARBA" id="ARBA00022777"/>
    </source>
</evidence>
<dbReference type="InterPro" id="IPR003755">
    <property type="entry name" value="HPr(Ser)_kin/Pase"/>
</dbReference>
<keyword evidence="4 10" id="KW-0808">Transferase</keyword>
<evidence type="ECO:0000256" key="1">
    <source>
        <dbReference type="ARBA" id="ARBA00001120"/>
    </source>
</evidence>
<dbReference type="EMBL" id="NFKM01000001">
    <property type="protein sequence ID" value="OUP61972.1"/>
    <property type="molecule type" value="Genomic_DNA"/>
</dbReference>
<comment type="similarity">
    <text evidence="2 10">Belongs to the HPrK/P family.</text>
</comment>
<dbReference type="NCBIfam" id="TIGR00679">
    <property type="entry name" value="hpr-ser"/>
    <property type="match status" value="1"/>
</dbReference>
<evidence type="ECO:0000256" key="10">
    <source>
        <dbReference type="HAMAP-Rule" id="MF_01249"/>
    </source>
</evidence>
<dbReference type="Proteomes" id="UP000195447">
    <property type="component" value="Unassembled WGS sequence"/>
</dbReference>
<evidence type="ECO:0000256" key="2">
    <source>
        <dbReference type="ARBA" id="ARBA00006883"/>
    </source>
</evidence>
<dbReference type="SUPFAM" id="SSF53795">
    <property type="entry name" value="PEP carboxykinase-like"/>
    <property type="match status" value="1"/>
</dbReference>
<feature type="region of interest" description="Important for the catalytic mechanism of dephosphorylation" evidence="10">
    <location>
        <begin position="266"/>
        <end position="271"/>
    </location>
</feature>
<keyword evidence="10" id="KW-0119">Carbohydrate metabolism</keyword>
<dbReference type="Gene3D" id="3.40.50.300">
    <property type="entry name" value="P-loop containing nucleotide triphosphate hydrolases"/>
    <property type="match status" value="1"/>
</dbReference>
<comment type="catalytic activity">
    <reaction evidence="9 10">
        <text>[HPr protein]-O-phospho-L-serine + phosphate + H(+) = [HPr protein]-L-serine + diphosphate</text>
        <dbReference type="Rhea" id="RHEA:46604"/>
        <dbReference type="Rhea" id="RHEA-COMP:11602"/>
        <dbReference type="Rhea" id="RHEA-COMP:11603"/>
        <dbReference type="ChEBI" id="CHEBI:15378"/>
        <dbReference type="ChEBI" id="CHEBI:29999"/>
        <dbReference type="ChEBI" id="CHEBI:33019"/>
        <dbReference type="ChEBI" id="CHEBI:43474"/>
        <dbReference type="ChEBI" id="CHEBI:83421"/>
    </reaction>
</comment>
<feature type="binding site" evidence="10">
    <location>
        <begin position="155"/>
        <end position="162"/>
    </location>
    <ligand>
        <name>ATP</name>
        <dbReference type="ChEBI" id="CHEBI:30616"/>
    </ligand>
</feature>
<comment type="miscellaneous">
    <text evidence="10">Both phosphorylation and phosphorolysis are carried out by the same active site and suggest a common mechanism for both reactions.</text>
</comment>
<dbReference type="GO" id="GO:0004674">
    <property type="term" value="F:protein serine/threonine kinase activity"/>
    <property type="evidence" value="ECO:0007669"/>
    <property type="project" value="UniProtKB-KW"/>
</dbReference>
<keyword evidence="6 10" id="KW-0418">Kinase</keyword>
<evidence type="ECO:0000256" key="4">
    <source>
        <dbReference type="ARBA" id="ARBA00022679"/>
    </source>
</evidence>
<reference evidence="13" key="3">
    <citation type="submission" date="2023-01" db="EMBL/GenBank/DDBJ databases">
        <title>Human gut microbiome strain richness.</title>
        <authorList>
            <person name="Chen-Liaw A."/>
        </authorList>
    </citation>
    <scope>NUCLEOTIDE SEQUENCE</scope>
    <source>
        <strain evidence="13">D55st1_G4_D55t1_190419</strain>
    </source>
</reference>
<dbReference type="InterPro" id="IPR027417">
    <property type="entry name" value="P-loop_NTPase"/>
</dbReference>
<dbReference type="GeneID" id="79877429"/>
<evidence type="ECO:0000259" key="11">
    <source>
        <dbReference type="Pfam" id="PF02603"/>
    </source>
</evidence>
<reference evidence="14" key="2">
    <citation type="journal article" date="2018" name="BMC Genomics">
        <title>Whole genome sequencing and function prediction of 133 gut anaerobes isolated from chicken caecum in pure cultures.</title>
        <authorList>
            <person name="Medvecky M."/>
            <person name="Cejkova D."/>
            <person name="Polansky O."/>
            <person name="Karasova D."/>
            <person name="Kubasova T."/>
            <person name="Cizek A."/>
            <person name="Rychlik I."/>
        </authorList>
    </citation>
    <scope>NUCLEOTIDE SEQUENCE</scope>
    <source>
        <strain evidence="14">An178</strain>
    </source>
</reference>
<feature type="domain" description="HPr kinase/phosphorylase C-terminal" evidence="12">
    <location>
        <begin position="133"/>
        <end position="300"/>
    </location>
</feature>
<dbReference type="HAMAP" id="MF_01249">
    <property type="entry name" value="HPr_kinase"/>
    <property type="match status" value="1"/>
</dbReference>
<dbReference type="SUPFAM" id="SSF75138">
    <property type="entry name" value="HprK N-terminal domain-like"/>
    <property type="match status" value="1"/>
</dbReference>
<dbReference type="EC" id="2.7.11.-" evidence="10"/>
<protein>
    <recommendedName>
        <fullName evidence="10">HPr kinase/phosphorylase</fullName>
        <shortName evidence="10">HPrK/P</shortName>
        <ecNumber evidence="10">2.7.11.-</ecNumber>
        <ecNumber evidence="10">2.7.4.-</ecNumber>
    </recommendedName>
    <alternativeName>
        <fullName evidence="10">HPr(Ser) kinase/phosphorylase</fullName>
    </alternativeName>
</protein>
<gene>
    <name evidence="10 13" type="primary">hprK</name>
    <name evidence="14" type="ORF">B5F14_00880</name>
    <name evidence="13" type="ORF">POG00_05260</name>
</gene>
<feature type="binding site" evidence="10">
    <location>
        <position position="162"/>
    </location>
    <ligand>
        <name>Mg(2+)</name>
        <dbReference type="ChEBI" id="CHEBI:18420"/>
    </ligand>
</feature>
<dbReference type="GO" id="GO:0004712">
    <property type="term" value="F:protein serine/threonine/tyrosine kinase activity"/>
    <property type="evidence" value="ECO:0007669"/>
    <property type="project" value="UniProtKB-UniRule"/>
</dbReference>
<comment type="domain">
    <text evidence="10">The Walker A ATP-binding motif also binds Pi and PPi.</text>
</comment>
<proteinExistence type="inferred from homology"/>
<dbReference type="Gene3D" id="3.40.1390.20">
    <property type="entry name" value="HprK N-terminal domain-like"/>
    <property type="match status" value="1"/>
</dbReference>
<dbReference type="PANTHER" id="PTHR30305:SF1">
    <property type="entry name" value="HPR KINASE_PHOSPHORYLASE"/>
    <property type="match status" value="1"/>
</dbReference>
<feature type="binding site" evidence="10">
    <location>
        <position position="203"/>
    </location>
    <ligand>
        <name>Mg(2+)</name>
        <dbReference type="ChEBI" id="CHEBI:18420"/>
    </ligand>
</feature>
<comment type="cofactor">
    <cofactor evidence="10">
        <name>Mg(2+)</name>
        <dbReference type="ChEBI" id="CHEBI:18420"/>
    </cofactor>
</comment>
<dbReference type="GO" id="GO:0005524">
    <property type="term" value="F:ATP binding"/>
    <property type="evidence" value="ECO:0007669"/>
    <property type="project" value="UniProtKB-UniRule"/>
</dbReference>
<feature type="active site" evidence="10">
    <location>
        <position position="161"/>
    </location>
</feature>
<evidence type="ECO:0000256" key="7">
    <source>
        <dbReference type="ARBA" id="ARBA00022840"/>
    </source>
</evidence>
<comment type="caution">
    <text evidence="14">The sequence shown here is derived from an EMBL/GenBank/DDBJ whole genome shotgun (WGS) entry which is preliminary data.</text>
</comment>
<evidence type="ECO:0000259" key="12">
    <source>
        <dbReference type="Pfam" id="PF07475"/>
    </source>
</evidence>
<dbReference type="Proteomes" id="UP001220658">
    <property type="component" value="Unassembled WGS sequence"/>
</dbReference>
<dbReference type="EMBL" id="JAQNCK010000011">
    <property type="protein sequence ID" value="MDC0828116.1"/>
    <property type="molecule type" value="Genomic_DNA"/>
</dbReference>
<name>A0A1Y4M5J5_9FIRM</name>
<keyword evidence="15" id="KW-1185">Reference proteome</keyword>
<feature type="active site" evidence="10">
    <location>
        <position position="244"/>
    </location>
</feature>
<keyword evidence="7 10" id="KW-0067">ATP-binding</keyword>
<comment type="subunit">
    <text evidence="10">Homohexamer.</text>
</comment>
<dbReference type="AlphaFoldDB" id="A0A1Y4M5J5"/>
<feature type="domain" description="HPr(Ser) kinase/phosphorylase N-terminal" evidence="11">
    <location>
        <begin position="4"/>
        <end position="129"/>
    </location>
</feature>
<accession>A0A1Y4M5J5</accession>
<comment type="catalytic activity">
    <reaction evidence="1 10">
        <text>[HPr protein]-L-serine + ATP = [HPr protein]-O-phospho-L-serine + ADP + H(+)</text>
        <dbReference type="Rhea" id="RHEA:46600"/>
        <dbReference type="Rhea" id="RHEA-COMP:11602"/>
        <dbReference type="Rhea" id="RHEA-COMP:11603"/>
        <dbReference type="ChEBI" id="CHEBI:15378"/>
        <dbReference type="ChEBI" id="CHEBI:29999"/>
        <dbReference type="ChEBI" id="CHEBI:30616"/>
        <dbReference type="ChEBI" id="CHEBI:83421"/>
        <dbReference type="ChEBI" id="CHEBI:456216"/>
    </reaction>
</comment>